<dbReference type="Pfam" id="PF12632">
    <property type="entry name" value="Vezatin"/>
    <property type="match status" value="1"/>
</dbReference>
<dbReference type="Proteomes" id="UP000799640">
    <property type="component" value="Unassembled WGS sequence"/>
</dbReference>
<feature type="domain" description="Myosin-binding" evidence="7">
    <location>
        <begin position="72"/>
        <end position="360"/>
    </location>
</feature>
<evidence type="ECO:0000259" key="7">
    <source>
        <dbReference type="Pfam" id="PF12632"/>
    </source>
</evidence>
<evidence type="ECO:0000313" key="8">
    <source>
        <dbReference type="EMBL" id="KAF2400530.1"/>
    </source>
</evidence>
<evidence type="ECO:0000256" key="6">
    <source>
        <dbReference type="SAM" id="Phobius"/>
    </source>
</evidence>
<comment type="subcellular location">
    <subcellularLocation>
        <location evidence="1">Endomembrane system</location>
    </subcellularLocation>
</comment>
<dbReference type="GO" id="GO:0017022">
    <property type="term" value="F:myosin binding"/>
    <property type="evidence" value="ECO:0007669"/>
    <property type="project" value="InterPro"/>
</dbReference>
<accession>A0A6G1HWY4</accession>
<evidence type="ECO:0000256" key="3">
    <source>
        <dbReference type="ARBA" id="ARBA00022989"/>
    </source>
</evidence>
<keyword evidence="9" id="KW-1185">Reference proteome</keyword>
<reference evidence="8" key="1">
    <citation type="journal article" date="2020" name="Stud. Mycol.">
        <title>101 Dothideomycetes genomes: a test case for predicting lifestyles and emergence of pathogens.</title>
        <authorList>
            <person name="Haridas S."/>
            <person name="Albert R."/>
            <person name="Binder M."/>
            <person name="Bloem J."/>
            <person name="Labutti K."/>
            <person name="Salamov A."/>
            <person name="Andreopoulos B."/>
            <person name="Baker S."/>
            <person name="Barry K."/>
            <person name="Bills G."/>
            <person name="Bluhm B."/>
            <person name="Cannon C."/>
            <person name="Castanera R."/>
            <person name="Culley D."/>
            <person name="Daum C."/>
            <person name="Ezra D."/>
            <person name="Gonzalez J."/>
            <person name="Henrissat B."/>
            <person name="Kuo A."/>
            <person name="Liang C."/>
            <person name="Lipzen A."/>
            <person name="Lutzoni F."/>
            <person name="Magnuson J."/>
            <person name="Mondo S."/>
            <person name="Nolan M."/>
            <person name="Ohm R."/>
            <person name="Pangilinan J."/>
            <person name="Park H.-J."/>
            <person name="Ramirez L."/>
            <person name="Alfaro M."/>
            <person name="Sun H."/>
            <person name="Tritt A."/>
            <person name="Yoshinaga Y."/>
            <person name="Zwiers L.-H."/>
            <person name="Turgeon B."/>
            <person name="Goodwin S."/>
            <person name="Spatafora J."/>
            <person name="Crous P."/>
            <person name="Grigoriev I."/>
        </authorList>
    </citation>
    <scope>NUCLEOTIDE SEQUENCE</scope>
    <source>
        <strain evidence="8">CBS 262.69</strain>
    </source>
</reference>
<gene>
    <name evidence="8" type="ORF">EJ06DRAFT_433779</name>
</gene>
<evidence type="ECO:0000256" key="1">
    <source>
        <dbReference type="ARBA" id="ARBA00004308"/>
    </source>
</evidence>
<feature type="region of interest" description="Disordered" evidence="5">
    <location>
        <begin position="539"/>
        <end position="558"/>
    </location>
</feature>
<protein>
    <recommendedName>
        <fullName evidence="7">Myosin-binding domain-containing protein</fullName>
    </recommendedName>
</protein>
<sequence>MFVNSRLGRADNSKFLEHFRYIIVASQLLNEQYGHGGLRASSLPSQLATAQLGEFNVASTSVRGAIVTAAIAFGIVWLIHWSRGGRLGGFSRGRLSIIVSVFLVLAVVLYAYARRQWLQYLRKNAVSAASTLVTNLQAFDSSSSAALMLIQEVELVSRGYRISNPLPPITRLEERGQTRRCGRLRRCLRGAFSTNIPPLLEACGNLRELISEDDLEKYLDIYDINDQDIQEAYHGFSLSEFEDLESLKALRILQARLTVLRRVFLCSLLSLEADGGKPDFARWRTAVDAMESMASISGSWAEKINLILNEEESFNLVSSPSIKRQSFGLSAGASDRDRFRSQIRKLGTLSSGIRGLQAKLQILREESSKVFEGDPGPSSDTAIADLAPSVLAQYDSIGSDLKSLLQAWESGKTSLALSLEKHAADQRRISGVADLAMRSPAPSLGGRTAVEEGDPNGSPLDALRALEGLSRSSSNHSASHSHGSSDDAEVFEGIAIPRIRPSREERLARMAEDRERAASARERREAGMSLIRELENVISQRPSAVTHPRGPGSRITSI</sequence>
<name>A0A6G1HWY4_9PEZI</name>
<evidence type="ECO:0000256" key="4">
    <source>
        <dbReference type="ARBA" id="ARBA00023136"/>
    </source>
</evidence>
<organism evidence="8 9">
    <name type="scientific">Trichodelitschia bisporula</name>
    <dbReference type="NCBI Taxonomy" id="703511"/>
    <lineage>
        <taxon>Eukaryota</taxon>
        <taxon>Fungi</taxon>
        <taxon>Dikarya</taxon>
        <taxon>Ascomycota</taxon>
        <taxon>Pezizomycotina</taxon>
        <taxon>Dothideomycetes</taxon>
        <taxon>Dothideomycetes incertae sedis</taxon>
        <taxon>Phaeotrichales</taxon>
        <taxon>Phaeotrichaceae</taxon>
        <taxon>Trichodelitschia</taxon>
    </lineage>
</organism>
<proteinExistence type="predicted"/>
<feature type="region of interest" description="Disordered" evidence="5">
    <location>
        <begin position="436"/>
        <end position="496"/>
    </location>
</feature>
<dbReference type="GO" id="GO:0012505">
    <property type="term" value="C:endomembrane system"/>
    <property type="evidence" value="ECO:0007669"/>
    <property type="project" value="UniProtKB-SubCell"/>
</dbReference>
<evidence type="ECO:0000256" key="5">
    <source>
        <dbReference type="SAM" id="MobiDB-lite"/>
    </source>
</evidence>
<dbReference type="InterPro" id="IPR026859">
    <property type="entry name" value="Myosin-bd"/>
</dbReference>
<dbReference type="EMBL" id="ML996695">
    <property type="protein sequence ID" value="KAF2400530.1"/>
    <property type="molecule type" value="Genomic_DNA"/>
</dbReference>
<keyword evidence="3 6" id="KW-1133">Transmembrane helix</keyword>
<keyword evidence="2 6" id="KW-0812">Transmembrane</keyword>
<dbReference type="AlphaFoldDB" id="A0A6G1HWY4"/>
<feature type="transmembrane region" description="Helical" evidence="6">
    <location>
        <begin position="93"/>
        <end position="113"/>
    </location>
</feature>
<evidence type="ECO:0000256" key="2">
    <source>
        <dbReference type="ARBA" id="ARBA00022692"/>
    </source>
</evidence>
<keyword evidence="4 6" id="KW-0472">Membrane</keyword>
<feature type="compositionally biased region" description="Low complexity" evidence="5">
    <location>
        <begin position="470"/>
        <end position="482"/>
    </location>
</feature>
<dbReference type="OrthoDB" id="21151at2759"/>
<feature type="transmembrane region" description="Helical" evidence="6">
    <location>
        <begin position="62"/>
        <end position="81"/>
    </location>
</feature>
<evidence type="ECO:0000313" key="9">
    <source>
        <dbReference type="Proteomes" id="UP000799640"/>
    </source>
</evidence>